<dbReference type="GO" id="GO:0005886">
    <property type="term" value="C:plasma membrane"/>
    <property type="evidence" value="ECO:0007669"/>
    <property type="project" value="UniProtKB-SubCell"/>
</dbReference>
<evidence type="ECO:0000256" key="4">
    <source>
        <dbReference type="ARBA" id="ARBA00022989"/>
    </source>
</evidence>
<evidence type="ECO:0000256" key="2">
    <source>
        <dbReference type="ARBA" id="ARBA00022475"/>
    </source>
</evidence>
<dbReference type="InterPro" id="IPR013604">
    <property type="entry name" value="7TM_chemorcpt"/>
</dbReference>
<protein>
    <submittedName>
        <fullName evidence="7">Uncharacterized protein</fullName>
    </submittedName>
</protein>
<evidence type="ECO:0000256" key="1">
    <source>
        <dbReference type="ARBA" id="ARBA00004651"/>
    </source>
</evidence>
<evidence type="ECO:0000313" key="7">
    <source>
        <dbReference type="EMBL" id="KAF6209156.1"/>
    </source>
</evidence>
<evidence type="ECO:0000256" key="3">
    <source>
        <dbReference type="ARBA" id="ARBA00022692"/>
    </source>
</evidence>
<keyword evidence="4 6" id="KW-1133">Transmembrane helix</keyword>
<dbReference type="OrthoDB" id="6628389at2759"/>
<dbReference type="Pfam" id="PF08395">
    <property type="entry name" value="7tm_7"/>
    <property type="match status" value="1"/>
</dbReference>
<dbReference type="EMBL" id="WIXP02000006">
    <property type="protein sequence ID" value="KAF6209156.1"/>
    <property type="molecule type" value="Genomic_DNA"/>
</dbReference>
<comment type="caution">
    <text evidence="7">The sequence shown here is derived from an EMBL/GenBank/DDBJ whole genome shotgun (WGS) entry which is preliminary data.</text>
</comment>
<dbReference type="AlphaFoldDB" id="A0A8S9XMA6"/>
<accession>A0A8S9XMA6</accession>
<keyword evidence="2" id="KW-1003">Cell membrane</keyword>
<evidence type="ECO:0000256" key="6">
    <source>
        <dbReference type="SAM" id="Phobius"/>
    </source>
</evidence>
<keyword evidence="3 6" id="KW-0812">Transmembrane</keyword>
<comment type="subcellular location">
    <subcellularLocation>
        <location evidence="1">Cell membrane</location>
        <topology evidence="1">Multi-pass membrane protein</topology>
    </subcellularLocation>
</comment>
<organism evidence="7 8">
    <name type="scientific">Apolygus lucorum</name>
    <name type="common">Small green plant bug</name>
    <name type="synonym">Lygocoris lucorum</name>
    <dbReference type="NCBI Taxonomy" id="248454"/>
    <lineage>
        <taxon>Eukaryota</taxon>
        <taxon>Metazoa</taxon>
        <taxon>Ecdysozoa</taxon>
        <taxon>Arthropoda</taxon>
        <taxon>Hexapoda</taxon>
        <taxon>Insecta</taxon>
        <taxon>Pterygota</taxon>
        <taxon>Neoptera</taxon>
        <taxon>Paraneoptera</taxon>
        <taxon>Hemiptera</taxon>
        <taxon>Heteroptera</taxon>
        <taxon>Panheteroptera</taxon>
        <taxon>Cimicomorpha</taxon>
        <taxon>Miridae</taxon>
        <taxon>Mirini</taxon>
        <taxon>Apolygus</taxon>
    </lineage>
</organism>
<feature type="transmembrane region" description="Helical" evidence="6">
    <location>
        <begin position="33"/>
        <end position="53"/>
    </location>
</feature>
<evidence type="ECO:0000256" key="5">
    <source>
        <dbReference type="ARBA" id="ARBA00023136"/>
    </source>
</evidence>
<keyword evidence="8" id="KW-1185">Reference proteome</keyword>
<proteinExistence type="predicted"/>
<name>A0A8S9XMA6_APOLU</name>
<dbReference type="GO" id="GO:0050909">
    <property type="term" value="P:sensory perception of taste"/>
    <property type="evidence" value="ECO:0007669"/>
    <property type="project" value="InterPro"/>
</dbReference>
<dbReference type="Proteomes" id="UP000466442">
    <property type="component" value="Unassembled WGS sequence"/>
</dbReference>
<evidence type="ECO:0000313" key="8">
    <source>
        <dbReference type="Proteomes" id="UP000466442"/>
    </source>
</evidence>
<reference evidence="7" key="1">
    <citation type="journal article" date="2021" name="Mol. Ecol. Resour.">
        <title>Apolygus lucorum genome provides insights into omnivorousness and mesophyll feeding.</title>
        <authorList>
            <person name="Liu Y."/>
            <person name="Liu H."/>
            <person name="Wang H."/>
            <person name="Huang T."/>
            <person name="Liu B."/>
            <person name="Yang B."/>
            <person name="Yin L."/>
            <person name="Li B."/>
            <person name="Zhang Y."/>
            <person name="Zhang S."/>
            <person name="Jiang F."/>
            <person name="Zhang X."/>
            <person name="Ren Y."/>
            <person name="Wang B."/>
            <person name="Wang S."/>
            <person name="Lu Y."/>
            <person name="Wu K."/>
            <person name="Fan W."/>
            <person name="Wang G."/>
        </authorList>
    </citation>
    <scope>NUCLEOTIDE SEQUENCE</scope>
    <source>
        <strain evidence="7">12Hb</strain>
    </source>
</reference>
<sequence>MRDDEHLCRNRKLFTYVTLQPTVEFTALRHFQLGYPMIGSMVSCIATYLTMFIQFHDLQNKKLTCTVTG</sequence>
<keyword evidence="5 6" id="KW-0472">Membrane</keyword>
<gene>
    <name evidence="7" type="ORF">GE061_014900</name>
</gene>